<accession>A0ABQ8L058</accession>
<comment type="caution">
    <text evidence="2">The sequence shown here is derived from an EMBL/GenBank/DDBJ whole genome shotgun (WGS) entry which is preliminary data.</text>
</comment>
<dbReference type="Gene3D" id="3.30.420.10">
    <property type="entry name" value="Ribonuclease H-like superfamily/Ribonuclease H"/>
    <property type="match status" value="1"/>
</dbReference>
<protein>
    <submittedName>
        <fullName evidence="2">Protein translocase subunit SecA</fullName>
    </submittedName>
</protein>
<evidence type="ECO:0000259" key="1">
    <source>
        <dbReference type="Pfam" id="PF18701"/>
    </source>
</evidence>
<dbReference type="Pfam" id="PF18701">
    <property type="entry name" value="DUF5641"/>
    <property type="match status" value="1"/>
</dbReference>
<feature type="domain" description="DUF5641" evidence="1">
    <location>
        <begin position="199"/>
        <end position="290"/>
    </location>
</feature>
<keyword evidence="3" id="KW-1185">Reference proteome</keyword>
<dbReference type="EMBL" id="JACTAM010002855">
    <property type="protein sequence ID" value="KAI2642403.1"/>
    <property type="molecule type" value="Genomic_DNA"/>
</dbReference>
<dbReference type="PANTHER" id="PTHR47331">
    <property type="entry name" value="PHD-TYPE DOMAIN-CONTAINING PROTEIN"/>
    <property type="match status" value="1"/>
</dbReference>
<dbReference type="Proteomes" id="UP000830375">
    <property type="component" value="Unassembled WGS sequence"/>
</dbReference>
<dbReference type="InterPro" id="IPR036397">
    <property type="entry name" value="RNaseH_sf"/>
</dbReference>
<evidence type="ECO:0000313" key="3">
    <source>
        <dbReference type="Proteomes" id="UP000830375"/>
    </source>
</evidence>
<reference evidence="2 3" key="1">
    <citation type="submission" date="2022-01" db="EMBL/GenBank/DDBJ databases">
        <title>A high-quality chromosome-level genome assembly of rohu carp, Labeo rohita.</title>
        <authorList>
            <person name="Arick M.A. II"/>
            <person name="Hsu C.-Y."/>
            <person name="Magbanua Z."/>
            <person name="Pechanova O."/>
            <person name="Grover C."/>
            <person name="Miller E."/>
            <person name="Thrash A."/>
            <person name="Ezzel L."/>
            <person name="Alam S."/>
            <person name="Benzie J."/>
            <person name="Hamilton M."/>
            <person name="Karsi A."/>
            <person name="Lawrence M.L."/>
            <person name="Peterson D.G."/>
        </authorList>
    </citation>
    <scope>NUCLEOTIDE SEQUENCE [LARGE SCALE GENOMIC DNA]</scope>
    <source>
        <strain evidence="3">BAU-BD-2019</strain>
        <tissue evidence="2">Blood</tissue>
    </source>
</reference>
<name>A0ABQ8L058_LABRO</name>
<sequence length="294" mass="33074">MDNKEPGDEMRSIVERSFYVDNCLWSLSSPQEAKQLVDKMCKLLATGGFQLHHWASNVSSVIEHLSNKARSDSTELWLCQSDTFEEPKRNTKGDTDPKKISFHFNPPKAPHFGGAWEREICSVETALRITIGSQTVTEEVLLTVLIEVEGVLNSKPLEYTSSSVADFDPVTPSYMLMGRPDSSLSPVVYPTTELMGRGRWRQNQVLTDQFWSSFIRHYLPALQARHKWHTDVSDISPGTTAMLVDPQLPRAMWLVGKVVKTFPGSDGHIRAVEIQVKNKTYTQPVARLIPSSCP</sequence>
<dbReference type="InterPro" id="IPR040676">
    <property type="entry name" value="DUF5641"/>
</dbReference>
<proteinExistence type="predicted"/>
<organism evidence="2 3">
    <name type="scientific">Labeo rohita</name>
    <name type="common">Indian major carp</name>
    <name type="synonym">Cyprinus rohita</name>
    <dbReference type="NCBI Taxonomy" id="84645"/>
    <lineage>
        <taxon>Eukaryota</taxon>
        <taxon>Metazoa</taxon>
        <taxon>Chordata</taxon>
        <taxon>Craniata</taxon>
        <taxon>Vertebrata</taxon>
        <taxon>Euteleostomi</taxon>
        <taxon>Actinopterygii</taxon>
        <taxon>Neopterygii</taxon>
        <taxon>Teleostei</taxon>
        <taxon>Ostariophysi</taxon>
        <taxon>Cypriniformes</taxon>
        <taxon>Cyprinidae</taxon>
        <taxon>Labeoninae</taxon>
        <taxon>Labeonini</taxon>
        <taxon>Labeo</taxon>
    </lineage>
</organism>
<gene>
    <name evidence="2" type="ORF">H4Q32_028787</name>
</gene>
<evidence type="ECO:0000313" key="2">
    <source>
        <dbReference type="EMBL" id="KAI2642403.1"/>
    </source>
</evidence>